<protein>
    <submittedName>
        <fullName evidence="1">Uncharacterized protein</fullName>
    </submittedName>
</protein>
<proteinExistence type="predicted"/>
<gene>
    <name evidence="1" type="ORF">GCM10014715_55690</name>
</gene>
<sequence length="145" mass="15681">MADARCAWCGTALLHSAGVGRRYCHARHRQAAWRPRRRWSKAEAARRTLVTVGSMLLAQVERELAGMADGEGRSLEAAAHCAAVACFPRLTDHLVRLAVLADRQAGASWPQIGRALGVSGDAARARFTRRSTFEGRPGPGDAPPR</sequence>
<reference evidence="1" key="1">
    <citation type="journal article" date="2014" name="Int. J. Syst. Evol. Microbiol.">
        <title>Complete genome sequence of Corynebacterium casei LMG S-19264T (=DSM 44701T), isolated from a smear-ripened cheese.</title>
        <authorList>
            <consortium name="US DOE Joint Genome Institute (JGI-PGF)"/>
            <person name="Walter F."/>
            <person name="Albersmeier A."/>
            <person name="Kalinowski J."/>
            <person name="Ruckert C."/>
        </authorList>
    </citation>
    <scope>NUCLEOTIDE SEQUENCE</scope>
    <source>
        <strain evidence="1">JCM 3302</strain>
    </source>
</reference>
<organism evidence="1 2">
    <name type="scientific">Streptomyces spiralis</name>
    <dbReference type="NCBI Taxonomy" id="66376"/>
    <lineage>
        <taxon>Bacteria</taxon>
        <taxon>Bacillati</taxon>
        <taxon>Actinomycetota</taxon>
        <taxon>Actinomycetes</taxon>
        <taxon>Kitasatosporales</taxon>
        <taxon>Streptomycetaceae</taxon>
        <taxon>Streptomyces</taxon>
    </lineage>
</organism>
<name>A0A919A8V6_9ACTN</name>
<reference evidence="1" key="2">
    <citation type="submission" date="2020-09" db="EMBL/GenBank/DDBJ databases">
        <authorList>
            <person name="Sun Q."/>
            <person name="Ohkuma M."/>
        </authorList>
    </citation>
    <scope>NUCLEOTIDE SEQUENCE</scope>
    <source>
        <strain evidence="1">JCM 3302</strain>
    </source>
</reference>
<accession>A0A919A8V6</accession>
<evidence type="ECO:0000313" key="2">
    <source>
        <dbReference type="Proteomes" id="UP000641386"/>
    </source>
</evidence>
<comment type="caution">
    <text evidence="1">The sequence shown here is derived from an EMBL/GenBank/DDBJ whole genome shotgun (WGS) entry which is preliminary data.</text>
</comment>
<dbReference type="RefSeq" id="WP_189904544.1">
    <property type="nucleotide sequence ID" value="NZ_BNBC01000030.1"/>
</dbReference>
<dbReference type="Proteomes" id="UP000641386">
    <property type="component" value="Unassembled WGS sequence"/>
</dbReference>
<dbReference type="AlphaFoldDB" id="A0A919A8V6"/>
<dbReference type="EMBL" id="BNBC01000030">
    <property type="protein sequence ID" value="GHE92142.1"/>
    <property type="molecule type" value="Genomic_DNA"/>
</dbReference>
<keyword evidence="2" id="KW-1185">Reference proteome</keyword>
<evidence type="ECO:0000313" key="1">
    <source>
        <dbReference type="EMBL" id="GHE92142.1"/>
    </source>
</evidence>